<feature type="compositionally biased region" description="Polar residues" evidence="1">
    <location>
        <begin position="237"/>
        <end position="259"/>
    </location>
</feature>
<evidence type="ECO:0000313" key="4">
    <source>
        <dbReference type="Proteomes" id="UP000278332"/>
    </source>
</evidence>
<dbReference type="Pfam" id="PF09909">
    <property type="entry name" value="DUF2138"/>
    <property type="match status" value="1"/>
</dbReference>
<evidence type="ECO:0008006" key="5">
    <source>
        <dbReference type="Google" id="ProtNLM"/>
    </source>
</evidence>
<evidence type="ECO:0000256" key="2">
    <source>
        <dbReference type="SAM" id="Phobius"/>
    </source>
</evidence>
<feature type="transmembrane region" description="Helical" evidence="2">
    <location>
        <begin position="35"/>
        <end position="54"/>
    </location>
</feature>
<evidence type="ECO:0000313" key="3">
    <source>
        <dbReference type="EMBL" id="RMR58340.1"/>
    </source>
</evidence>
<keyword evidence="2" id="KW-0472">Membrane</keyword>
<feature type="region of interest" description="Disordered" evidence="1">
    <location>
        <begin position="234"/>
        <end position="259"/>
    </location>
</feature>
<sequence length="599" mass="65536">MDELGFVNMSDNSTSTAVPQPAETPVVKSSRRGPLLLAGLCLVAGVAGAMGWFMHTPKVPVAAIASDKLGMSRPDGLLETRSLSQLPRDLLAVPFLKETLTEDFVFYYETHADRLGLIGSLRRIIYEYDLKLQDTLIEQLLDQPADIALWRGKDGRLKDFLMVMDRGGLAKTLEPLLKVLYDTQLNKIGVLKVGADEVPLYQLSYNASKSLVFASRGDKLVVLSNLARLAGPDTATHEATSSGMSPSEEQESGSSLAPGSVSTEAMAALLNGDKLFTEAFGLEPRKPEVKQRLSVNSSVLAMGYQRFIPNFAGLRFEMDDKGWHSFLAMDELENQPDLNFKPIWQAMPIGASACVALPLAATQQKPLLVKLGAQDAVAQALTEHISDSAGLCWYADSRLYTPLLVASLKHKEAPSLDADLGNLFGSMVGAYEANVAEKVFPVVEKQEGETRQWQRQVSTNFGPYLARNAENPDAITGKAFMKVSLARHGSTLLFSLDDKLVDKALGTLDKRFPPLADVLPKDSLVPVYFNPGSMAQLMQQETLGSLPKDMEPVFYNAAQTHLIPKLRKLGGYGKYALTLPEGTEPDGHWQWLPLEWKAL</sequence>
<organism evidence="3 4">
    <name type="scientific">Pseudomonas cichorii</name>
    <dbReference type="NCBI Taxonomy" id="36746"/>
    <lineage>
        <taxon>Bacteria</taxon>
        <taxon>Pseudomonadati</taxon>
        <taxon>Pseudomonadota</taxon>
        <taxon>Gammaproteobacteria</taxon>
        <taxon>Pseudomonadales</taxon>
        <taxon>Pseudomonadaceae</taxon>
        <taxon>Pseudomonas</taxon>
    </lineage>
</organism>
<dbReference type="InterPro" id="IPR018671">
    <property type="entry name" value="DUF2138"/>
</dbReference>
<comment type="caution">
    <text evidence="3">The sequence shown here is derived from an EMBL/GenBank/DDBJ whole genome shotgun (WGS) entry which is preliminary data.</text>
</comment>
<keyword evidence="2" id="KW-0812">Transmembrane</keyword>
<gene>
    <name evidence="3" type="ORF">ALP84_03705</name>
</gene>
<reference evidence="3 4" key="1">
    <citation type="submission" date="2018-08" db="EMBL/GenBank/DDBJ databases">
        <title>Recombination of ecologically and evolutionarily significant loci maintains genetic cohesion in the Pseudomonas syringae species complex.</title>
        <authorList>
            <person name="Dillon M."/>
            <person name="Thakur S."/>
            <person name="Almeida R.N.D."/>
            <person name="Weir B.S."/>
            <person name="Guttman D.S."/>
        </authorList>
    </citation>
    <scope>NUCLEOTIDE SEQUENCE [LARGE SCALE GENOMIC DNA]</scope>
    <source>
        <strain evidence="3 4">ICMP 6917</strain>
    </source>
</reference>
<evidence type="ECO:0000256" key="1">
    <source>
        <dbReference type="SAM" id="MobiDB-lite"/>
    </source>
</evidence>
<dbReference type="AlphaFoldDB" id="A0A3M4W2X3"/>
<protein>
    <recommendedName>
        <fullName evidence="5">DUF2138 domain-containing protein</fullName>
    </recommendedName>
</protein>
<dbReference type="EMBL" id="RBRY01000071">
    <property type="protein sequence ID" value="RMR58340.1"/>
    <property type="molecule type" value="Genomic_DNA"/>
</dbReference>
<dbReference type="Proteomes" id="UP000278332">
    <property type="component" value="Unassembled WGS sequence"/>
</dbReference>
<accession>A0A3M4W2X3</accession>
<name>A0A3M4W2X3_PSECI</name>
<keyword evidence="2" id="KW-1133">Transmembrane helix</keyword>
<dbReference type="NCBIfam" id="NF008500">
    <property type="entry name" value="PRK11410.1"/>
    <property type="match status" value="1"/>
</dbReference>
<proteinExistence type="predicted"/>